<dbReference type="PANTHER" id="PTHR43133:SF60">
    <property type="entry name" value="RNA POLYMERASE SIGMA FACTOR SIGV"/>
    <property type="match status" value="1"/>
</dbReference>
<dbReference type="Pfam" id="PF04542">
    <property type="entry name" value="Sigma70_r2"/>
    <property type="match status" value="1"/>
</dbReference>
<comment type="similarity">
    <text evidence="1">Belongs to the sigma-70 factor family. ECF subfamily.</text>
</comment>
<dbReference type="Pfam" id="PF08281">
    <property type="entry name" value="Sigma70_r4_2"/>
    <property type="match status" value="1"/>
</dbReference>
<dbReference type="GeneID" id="77000216"/>
<dbReference type="Gene3D" id="1.10.1740.10">
    <property type="match status" value="1"/>
</dbReference>
<protein>
    <submittedName>
        <fullName evidence="7">Sigma-70 family RNA polymerase sigma factor</fullName>
    </submittedName>
</protein>
<proteinExistence type="inferred from homology"/>
<evidence type="ECO:0000256" key="3">
    <source>
        <dbReference type="ARBA" id="ARBA00023082"/>
    </source>
</evidence>
<evidence type="ECO:0000256" key="4">
    <source>
        <dbReference type="ARBA" id="ARBA00023163"/>
    </source>
</evidence>
<name>A0ABT4FZB8_PANTH</name>
<dbReference type="InterPro" id="IPR013249">
    <property type="entry name" value="RNA_pol_sigma70_r4_t2"/>
</dbReference>
<dbReference type="PANTHER" id="PTHR43133">
    <property type="entry name" value="RNA POLYMERASE ECF-TYPE SIGMA FACTO"/>
    <property type="match status" value="1"/>
</dbReference>
<dbReference type="CDD" id="cd06171">
    <property type="entry name" value="Sigma70_r4"/>
    <property type="match status" value="1"/>
</dbReference>
<evidence type="ECO:0000259" key="6">
    <source>
        <dbReference type="Pfam" id="PF08281"/>
    </source>
</evidence>
<evidence type="ECO:0000313" key="8">
    <source>
        <dbReference type="Proteomes" id="UP001209276"/>
    </source>
</evidence>
<keyword evidence="2" id="KW-0805">Transcription regulation</keyword>
<evidence type="ECO:0000313" key="7">
    <source>
        <dbReference type="EMBL" id="MCY9608521.1"/>
    </source>
</evidence>
<dbReference type="EMBL" id="JAMDMM010000027">
    <property type="protein sequence ID" value="MCY9608521.1"/>
    <property type="molecule type" value="Genomic_DNA"/>
</dbReference>
<dbReference type="Gene3D" id="1.10.10.10">
    <property type="entry name" value="Winged helix-like DNA-binding domain superfamily/Winged helix DNA-binding domain"/>
    <property type="match status" value="1"/>
</dbReference>
<keyword evidence="4" id="KW-0804">Transcription</keyword>
<dbReference type="InterPro" id="IPR013325">
    <property type="entry name" value="RNA_pol_sigma_r2"/>
</dbReference>
<dbReference type="InterPro" id="IPR036388">
    <property type="entry name" value="WH-like_DNA-bd_sf"/>
</dbReference>
<gene>
    <name evidence="7" type="ORF">M5W83_15340</name>
</gene>
<dbReference type="InterPro" id="IPR039425">
    <property type="entry name" value="RNA_pol_sigma-70-like"/>
</dbReference>
<accession>A0ABT4FZB8</accession>
<comment type="caution">
    <text evidence="7">The sequence shown here is derived from an EMBL/GenBank/DDBJ whole genome shotgun (WGS) entry which is preliminary data.</text>
</comment>
<evidence type="ECO:0000256" key="1">
    <source>
        <dbReference type="ARBA" id="ARBA00010641"/>
    </source>
</evidence>
<organism evidence="7 8">
    <name type="scientific">Paenibacillus thiaminolyticus</name>
    <name type="common">Bacillus thiaminolyticus</name>
    <dbReference type="NCBI Taxonomy" id="49283"/>
    <lineage>
        <taxon>Bacteria</taxon>
        <taxon>Bacillati</taxon>
        <taxon>Bacillota</taxon>
        <taxon>Bacilli</taxon>
        <taxon>Bacillales</taxon>
        <taxon>Paenibacillaceae</taxon>
        <taxon>Paenibacillus</taxon>
    </lineage>
</organism>
<dbReference type="InterPro" id="IPR013324">
    <property type="entry name" value="RNA_pol_sigma_r3/r4-like"/>
</dbReference>
<dbReference type="SUPFAM" id="SSF88946">
    <property type="entry name" value="Sigma2 domain of RNA polymerase sigma factors"/>
    <property type="match status" value="1"/>
</dbReference>
<evidence type="ECO:0000256" key="2">
    <source>
        <dbReference type="ARBA" id="ARBA00023015"/>
    </source>
</evidence>
<keyword evidence="3" id="KW-0731">Sigma factor</keyword>
<feature type="domain" description="RNA polymerase sigma factor 70 region 4 type 2" evidence="6">
    <location>
        <begin position="121"/>
        <end position="172"/>
    </location>
</feature>
<evidence type="ECO:0000259" key="5">
    <source>
        <dbReference type="Pfam" id="PF04542"/>
    </source>
</evidence>
<dbReference type="RefSeq" id="WP_244194006.1">
    <property type="nucleotide sequence ID" value="NZ_CABMNB010000005.1"/>
</dbReference>
<feature type="domain" description="RNA polymerase sigma-70 region 2" evidence="5">
    <location>
        <begin position="23"/>
        <end position="89"/>
    </location>
</feature>
<reference evidence="7 8" key="1">
    <citation type="submission" date="2022-05" db="EMBL/GenBank/DDBJ databases">
        <title>Genome Sequencing of Bee-Associated Microbes.</title>
        <authorList>
            <person name="Dunlap C."/>
        </authorList>
    </citation>
    <scope>NUCLEOTIDE SEQUENCE [LARGE SCALE GENOMIC DNA]</scope>
    <source>
        <strain evidence="7 8">NRRL B-14613</strain>
    </source>
</reference>
<dbReference type="Proteomes" id="UP001209276">
    <property type="component" value="Unassembled WGS sequence"/>
</dbReference>
<keyword evidence="8" id="KW-1185">Reference proteome</keyword>
<dbReference type="NCBIfam" id="TIGR02937">
    <property type="entry name" value="sigma70-ECF"/>
    <property type="match status" value="1"/>
</dbReference>
<dbReference type="InterPro" id="IPR007627">
    <property type="entry name" value="RNA_pol_sigma70_r2"/>
</dbReference>
<sequence length="185" mass="21363">MDDINGRIADVMAGDLHAFEEIYKQTIDQVYRTLYFLTDNTRELDDLVQEIYVELFRSLAAFDPSRSFPAWLYGITIRQHQAYRRKRWKQRRNDATGRQASAERAEPDFSLMVIDKVANQQIMDDIASLSSKLKQVIILHYLNELTQEEIAEILGIPLGTVKSRLHLALTKLRSRTGRDSACMKG</sequence>
<dbReference type="SUPFAM" id="SSF88659">
    <property type="entry name" value="Sigma3 and sigma4 domains of RNA polymerase sigma factors"/>
    <property type="match status" value="1"/>
</dbReference>
<dbReference type="InterPro" id="IPR014284">
    <property type="entry name" value="RNA_pol_sigma-70_dom"/>
</dbReference>